<organism evidence="1 2">
    <name type="scientific">Caerostris extrusa</name>
    <name type="common">Bark spider</name>
    <name type="synonym">Caerostris bankana</name>
    <dbReference type="NCBI Taxonomy" id="172846"/>
    <lineage>
        <taxon>Eukaryota</taxon>
        <taxon>Metazoa</taxon>
        <taxon>Ecdysozoa</taxon>
        <taxon>Arthropoda</taxon>
        <taxon>Chelicerata</taxon>
        <taxon>Arachnida</taxon>
        <taxon>Araneae</taxon>
        <taxon>Araneomorphae</taxon>
        <taxon>Entelegynae</taxon>
        <taxon>Araneoidea</taxon>
        <taxon>Araneidae</taxon>
        <taxon>Caerostris</taxon>
    </lineage>
</organism>
<evidence type="ECO:0008006" key="3">
    <source>
        <dbReference type="Google" id="ProtNLM"/>
    </source>
</evidence>
<dbReference type="Proteomes" id="UP001054945">
    <property type="component" value="Unassembled WGS sequence"/>
</dbReference>
<dbReference type="EMBL" id="BPLR01017298">
    <property type="protein sequence ID" value="GIY90183.1"/>
    <property type="molecule type" value="Genomic_DNA"/>
</dbReference>
<proteinExistence type="predicted"/>
<dbReference type="AlphaFoldDB" id="A0AAV4X8Q8"/>
<accession>A0AAV4X8Q8</accession>
<keyword evidence="2" id="KW-1185">Reference proteome</keyword>
<gene>
    <name evidence="1" type="ORF">CEXT_727281</name>
</gene>
<evidence type="ECO:0000313" key="1">
    <source>
        <dbReference type="EMBL" id="GIY90183.1"/>
    </source>
</evidence>
<comment type="caution">
    <text evidence="1">The sequence shown here is derived from an EMBL/GenBank/DDBJ whole genome shotgun (WGS) entry which is preliminary data.</text>
</comment>
<evidence type="ECO:0000313" key="2">
    <source>
        <dbReference type="Proteomes" id="UP001054945"/>
    </source>
</evidence>
<name>A0AAV4X8Q8_CAEEX</name>
<protein>
    <recommendedName>
        <fullName evidence="3">LAGLIDADG homing endonuclease</fullName>
    </recommendedName>
</protein>
<reference evidence="1 2" key="1">
    <citation type="submission" date="2021-06" db="EMBL/GenBank/DDBJ databases">
        <title>Caerostris extrusa draft genome.</title>
        <authorList>
            <person name="Kono N."/>
            <person name="Arakawa K."/>
        </authorList>
    </citation>
    <scope>NUCLEOTIDE SEQUENCE [LARGE SCALE GENOMIC DNA]</scope>
</reference>
<sequence>MAAAAKGRIAISFLCQIKRGLHPFKDHPPPYSPDGGFFKGADTWVQRQYLEGCFFRMKDLPYDSSNNETLLTLFAACLFMEAKGTRFAFILFFDGDRRPGIIIKEGSANRIEFFMTNSFCLQKDAFGSESNLSYKLEEDTNQLIVYDITGNLINNDLKTAKNGKKRRKRQQQLKTELQYQFFAEKRSGSILSKDHPPLIARKGSSLRVLTRVCNVNIEKGASFGLKAWPHDSSSNEILLALFAVCIFMEAKRYKTGLLFYAFMGTTLGYYNRRRLSK</sequence>